<keyword evidence="2" id="KW-1185">Reference proteome</keyword>
<gene>
    <name evidence="1" type="ORF">MJA45_10855</name>
</gene>
<accession>A0AA96LI88</accession>
<dbReference type="KEGG" id="paun:MJA45_10855"/>
<protein>
    <submittedName>
        <fullName evidence="1">Uncharacterized protein</fullName>
    </submittedName>
</protein>
<evidence type="ECO:0000313" key="1">
    <source>
        <dbReference type="EMBL" id="WNQ13488.1"/>
    </source>
</evidence>
<dbReference type="RefSeq" id="WP_315607271.1">
    <property type="nucleotide sequence ID" value="NZ_CP130318.1"/>
</dbReference>
<organism evidence="1 2">
    <name type="scientific">Paenibacillus aurantius</name>
    <dbReference type="NCBI Taxonomy" id="2918900"/>
    <lineage>
        <taxon>Bacteria</taxon>
        <taxon>Bacillati</taxon>
        <taxon>Bacillota</taxon>
        <taxon>Bacilli</taxon>
        <taxon>Bacillales</taxon>
        <taxon>Paenibacillaceae</taxon>
        <taxon>Paenibacillus</taxon>
    </lineage>
</organism>
<dbReference type="AlphaFoldDB" id="A0AA96LI88"/>
<dbReference type="EMBL" id="CP130318">
    <property type="protein sequence ID" value="WNQ13488.1"/>
    <property type="molecule type" value="Genomic_DNA"/>
</dbReference>
<proteinExistence type="predicted"/>
<reference evidence="1 2" key="1">
    <citation type="submission" date="2022-02" db="EMBL/GenBank/DDBJ databases">
        <title>Paenibacillus sp. MBLB1776 Whole Genome Shotgun Sequencing.</title>
        <authorList>
            <person name="Hwang C.Y."/>
            <person name="Cho E.-S."/>
            <person name="Seo M.-J."/>
        </authorList>
    </citation>
    <scope>NUCLEOTIDE SEQUENCE [LARGE SCALE GENOMIC DNA]</scope>
    <source>
        <strain evidence="1 2">MBLB1776</strain>
    </source>
</reference>
<dbReference type="Proteomes" id="UP001305702">
    <property type="component" value="Chromosome"/>
</dbReference>
<sequence length="145" mass="16253">MTTYWLTPADTTDFLVLEKDRFACEPVEEVAAFREKLTSIHPRLLMLFKAGTLLSDEEPSVCGSAGHELQWDNGKPIEFDGSSYVLSSCAEAFLDRLPSVEEVRAGLDQALLRTGWTPIQQMWLASMKEWTASGRRVLLIKEDGS</sequence>
<evidence type="ECO:0000313" key="2">
    <source>
        <dbReference type="Proteomes" id="UP001305702"/>
    </source>
</evidence>
<name>A0AA96LI88_9BACL</name>